<dbReference type="EMBL" id="RKKB01000001">
    <property type="protein sequence ID" value="RPA34760.1"/>
    <property type="molecule type" value="Genomic_DNA"/>
</dbReference>
<name>A0A3N4EKJ1_9GAMM</name>
<evidence type="ECO:0000313" key="3">
    <source>
        <dbReference type="Proteomes" id="UP000273778"/>
    </source>
</evidence>
<dbReference type="NCBIfam" id="TIGR02547">
    <property type="entry name" value="casA_cse1"/>
    <property type="match status" value="1"/>
</dbReference>
<reference evidence="4" key="2">
    <citation type="submission" date="2018-11" db="EMBL/GenBank/DDBJ databases">
        <title>Shewanella sp. R106.</title>
        <authorList>
            <person name="Hwang Y.J."/>
            <person name="Hwang C.Y."/>
        </authorList>
    </citation>
    <scope>NUCLEOTIDE SEQUENCE [LARGE SCALE GENOMIC DNA]</scope>
    <source>
        <strain evidence="4">R106</strain>
    </source>
</reference>
<evidence type="ECO:0000313" key="4">
    <source>
        <dbReference type="Proteomes" id="UP000278855"/>
    </source>
</evidence>
<dbReference type="InterPro" id="IPR013381">
    <property type="entry name" value="CRISPR-assoc_prot_Cse1"/>
</dbReference>
<dbReference type="Proteomes" id="UP000273778">
    <property type="component" value="Chromosome"/>
</dbReference>
<organism evidence="2 4">
    <name type="scientific">Shewanella psychromarinicola</name>
    <dbReference type="NCBI Taxonomy" id="2487742"/>
    <lineage>
        <taxon>Bacteria</taxon>
        <taxon>Pseudomonadati</taxon>
        <taxon>Pseudomonadota</taxon>
        <taxon>Gammaproteobacteria</taxon>
        <taxon>Alteromonadales</taxon>
        <taxon>Shewanellaceae</taxon>
        <taxon>Shewanella</taxon>
    </lineage>
</organism>
<dbReference type="RefSeq" id="WP_124011880.1">
    <property type="nucleotide sequence ID" value="NZ_CP034073.1"/>
</dbReference>
<evidence type="ECO:0000313" key="2">
    <source>
        <dbReference type="EMBL" id="RPA34760.1"/>
    </source>
</evidence>
<proteinExistence type="predicted"/>
<dbReference type="KEGG" id="spsr:EGC80_19910"/>
<accession>A0A3N4EKJ1</accession>
<dbReference type="EMBL" id="CP034073">
    <property type="protein sequence ID" value="AZG36904.1"/>
    <property type="molecule type" value="Genomic_DNA"/>
</dbReference>
<dbReference type="AlphaFoldDB" id="A0A3N4EKJ1"/>
<dbReference type="Pfam" id="PF09481">
    <property type="entry name" value="CRISPR_Cse1"/>
    <property type="match status" value="1"/>
</dbReference>
<evidence type="ECO:0000313" key="1">
    <source>
        <dbReference type="EMBL" id="AZG36904.1"/>
    </source>
</evidence>
<reference evidence="2" key="3">
    <citation type="submission" date="2018-11" db="EMBL/GenBank/DDBJ databases">
        <authorList>
            <person name="Hwang Y.J."/>
            <person name="Hwang C.Y."/>
        </authorList>
    </citation>
    <scope>NUCLEOTIDE SEQUENCE</scope>
    <source>
        <strain evidence="2">R106</strain>
    </source>
</reference>
<sequence length="489" mass="54299">MNLLKDPFISTTDGKVSLQEILTSEKDYQLQYFFDETQLAMLQMLASLTTVVLKPTIAQLKDYLANGVTTEQYQQALANIETKWFEDTSFMRAPFPAKSKIADGPITKLVSGIECGSSANALGLFSDSEDVSQSCSDCTHVLNYNLHMNIKGECFGPTGATGIRGGGSITTLIAGATLKETLLLNAIASDFYHKCTVLNDTAETRYMWDLPPTGAIYQAQNIGLERGLFALAYHVNFQMEDSAGYCHICGNKTEQVVRVFQRVKFTGAYGSTKNGRDNGAGWWLHPYTPRTEKEDGTYAVCARDQNWQSWQELTSYIVGKETDKATVKPAFVFNQFQNELAQGKANILIGGNIADQGSITGRVYDLYSMPASLSKNNRRISQVIDVGLEQKDKLSQSFNKMFGVGYDKNFVGGIKEQAMQRFTSNAQQIIQQILLDVDRKEAAQLRKDAATALNSEAKAVFKSVQRKYQHDLPLFKALVKGEYVLYKAN</sequence>
<gene>
    <name evidence="2" type="primary">casA</name>
    <name evidence="2" type="ORF">EGC77_03580</name>
    <name evidence="1" type="ORF">EGC80_19910</name>
</gene>
<protein>
    <submittedName>
        <fullName evidence="2">Type I-E CRISPR-associated protein Cse1/CasA</fullName>
    </submittedName>
</protein>
<dbReference type="OrthoDB" id="5392377at2"/>
<keyword evidence="3" id="KW-1185">Reference proteome</keyword>
<reference evidence="1 3" key="1">
    <citation type="submission" date="2018-11" db="EMBL/GenBank/DDBJ databases">
        <title>Shewanella sp. M2.</title>
        <authorList>
            <person name="Hwang Y.J."/>
            <person name="Hwang C.Y."/>
        </authorList>
    </citation>
    <scope>NUCLEOTIDE SEQUENCE [LARGE SCALE GENOMIC DNA]</scope>
    <source>
        <strain evidence="1 3">M2</strain>
    </source>
</reference>
<dbReference type="Proteomes" id="UP000278855">
    <property type="component" value="Unassembled WGS sequence"/>
</dbReference>